<dbReference type="Gene3D" id="1.10.8.240">
    <property type="entry name" value="CofD-like domain"/>
    <property type="match status" value="1"/>
</dbReference>
<dbReference type="InterPro" id="IPR002882">
    <property type="entry name" value="CofD"/>
</dbReference>
<evidence type="ECO:0000313" key="5">
    <source>
        <dbReference type="Proteomes" id="UP000008221"/>
    </source>
</evidence>
<evidence type="ECO:0000256" key="1">
    <source>
        <dbReference type="ARBA" id="ARBA00022679"/>
    </source>
</evidence>
<dbReference type="FunCoup" id="A0LS19">
    <property type="interactions" value="89"/>
</dbReference>
<dbReference type="GO" id="GO:0043743">
    <property type="term" value="F:LPPG:FO 2-phospho-L-lactate transferase activity"/>
    <property type="evidence" value="ECO:0007669"/>
    <property type="project" value="InterPro"/>
</dbReference>
<dbReference type="HAMAP" id="MF_01257">
    <property type="entry name" value="CofD"/>
    <property type="match status" value="1"/>
</dbReference>
<dbReference type="GO" id="GO:0000287">
    <property type="term" value="F:magnesium ion binding"/>
    <property type="evidence" value="ECO:0007669"/>
    <property type="project" value="InterPro"/>
</dbReference>
<dbReference type="OrthoDB" id="7466225at2"/>
<keyword evidence="2" id="KW-0460">Magnesium</keyword>
<evidence type="ECO:0000313" key="4">
    <source>
        <dbReference type="EMBL" id="ABK52229.1"/>
    </source>
</evidence>
<keyword evidence="1 4" id="KW-0808">Transferase</keyword>
<dbReference type="SUPFAM" id="SSF142338">
    <property type="entry name" value="CofD-like"/>
    <property type="match status" value="1"/>
</dbReference>
<dbReference type="NCBIfam" id="TIGR01819">
    <property type="entry name" value="F420_cofD"/>
    <property type="match status" value="1"/>
</dbReference>
<sequence>MPDGGNPRAADDRAPERPAGAAPATPDDGRLRVVVLAGGVGGARFTRGLRAALAPEADRAARVPTHAPRAVPDLHAPRAATNPQAPRTGLTTQAEITVIGNTGDDITLHGLRICPDLDTVMYTLGGVVHEGQGWGRANETFTVREELAAYGAGAPWFTLGDRDLATHLLRTQWLAEGRSLSDVTAALTARWHLGVRLLPMSDDPVETHVELPGFRELVHFQEWWIRLHADPVPIRFVAVGAEHARPAPGVLEAIAAADAVLLAPSNPVVSIGTILAVPGIREALIATPAPVVGVSPIIGGAPVRGMADVCLTAIGVATTAEAVAAWYGPELLDGWLVDTADAATRVPGIEVRARPLLMTDVRAAAAIAADALDLARQIAARRAKTEPRGR</sequence>
<accession>A0LS19</accession>
<proteinExistence type="inferred from homology"/>
<dbReference type="Proteomes" id="UP000008221">
    <property type="component" value="Chromosome"/>
</dbReference>
<organism evidence="4 5">
    <name type="scientific">Acidothermus cellulolyticus (strain ATCC 43068 / DSM 8971 / 11B)</name>
    <dbReference type="NCBI Taxonomy" id="351607"/>
    <lineage>
        <taxon>Bacteria</taxon>
        <taxon>Bacillati</taxon>
        <taxon>Actinomycetota</taxon>
        <taxon>Actinomycetes</taxon>
        <taxon>Acidothermales</taxon>
        <taxon>Acidothermaceae</taxon>
        <taxon>Acidothermus</taxon>
    </lineage>
</organism>
<dbReference type="InterPro" id="IPR010115">
    <property type="entry name" value="FbiA/CofD"/>
</dbReference>
<dbReference type="eggNOG" id="COG0391">
    <property type="taxonomic scope" value="Bacteria"/>
</dbReference>
<dbReference type="HOGENOM" id="CLU_055795_0_0_11"/>
<dbReference type="EMBL" id="CP000481">
    <property type="protein sequence ID" value="ABK52229.1"/>
    <property type="molecule type" value="Genomic_DNA"/>
</dbReference>
<dbReference type="InParanoid" id="A0LS19"/>
<dbReference type="KEGG" id="ace:Acel_0455"/>
<dbReference type="RefSeq" id="WP_011719292.1">
    <property type="nucleotide sequence ID" value="NC_008578.1"/>
</dbReference>
<dbReference type="PANTHER" id="PTHR43007">
    <property type="entry name" value="2-PHOSPHO-L-LACTATE TRANSFERASE"/>
    <property type="match status" value="1"/>
</dbReference>
<keyword evidence="5" id="KW-1185">Reference proteome</keyword>
<dbReference type="InterPro" id="IPR038136">
    <property type="entry name" value="CofD-like_dom_sf"/>
</dbReference>
<protein>
    <submittedName>
        <fullName evidence="4">LPPG:FO 2-phospho-L-lactate transferase</fullName>
        <ecNumber evidence="4">2.7.1.-</ecNumber>
    </submittedName>
</protein>
<evidence type="ECO:0000256" key="2">
    <source>
        <dbReference type="ARBA" id="ARBA00022842"/>
    </source>
</evidence>
<evidence type="ECO:0000256" key="3">
    <source>
        <dbReference type="SAM" id="MobiDB-lite"/>
    </source>
</evidence>
<reference evidence="4 5" key="1">
    <citation type="journal article" date="2009" name="Genome Res.">
        <title>Complete genome of the cellulolytic thermophile Acidothermus cellulolyticus 11B provides insights into its ecophysiological and evolutionary adaptations.</title>
        <authorList>
            <person name="Barabote R.D."/>
            <person name="Xie G."/>
            <person name="Leu D.H."/>
            <person name="Normand P."/>
            <person name="Necsulea A."/>
            <person name="Daubin V."/>
            <person name="Medigue C."/>
            <person name="Adney W.S."/>
            <person name="Xu X.C."/>
            <person name="Lapidus A."/>
            <person name="Parales R.E."/>
            <person name="Detter C."/>
            <person name="Pujic P."/>
            <person name="Bruce D."/>
            <person name="Lavire C."/>
            <person name="Challacombe J.F."/>
            <person name="Brettin T.S."/>
            <person name="Berry A.M."/>
        </authorList>
    </citation>
    <scope>NUCLEOTIDE SEQUENCE [LARGE SCALE GENOMIC DNA]</scope>
    <source>
        <strain evidence="5">ATCC 43068 / DSM 8971 / 11B</strain>
    </source>
</reference>
<dbReference type="PANTHER" id="PTHR43007:SF1">
    <property type="entry name" value="2-PHOSPHO-L-LACTATE TRANSFERASE"/>
    <property type="match status" value="1"/>
</dbReference>
<gene>
    <name evidence="4" type="ordered locus">Acel_0455</name>
</gene>
<dbReference type="STRING" id="351607.Acel_0455"/>
<feature type="region of interest" description="Disordered" evidence="3">
    <location>
        <begin position="1"/>
        <end position="27"/>
    </location>
</feature>
<dbReference type="Pfam" id="PF01933">
    <property type="entry name" value="CofD"/>
    <property type="match status" value="1"/>
</dbReference>
<feature type="compositionally biased region" description="Low complexity" evidence="3">
    <location>
        <begin position="17"/>
        <end position="27"/>
    </location>
</feature>
<dbReference type="Gene3D" id="3.40.50.10680">
    <property type="entry name" value="CofD-like domains"/>
    <property type="match status" value="1"/>
</dbReference>
<dbReference type="FunFam" id="1.10.8.240:FF:000001">
    <property type="entry name" value="2-phospho-L-lactate transferase"/>
    <property type="match status" value="1"/>
</dbReference>
<dbReference type="AlphaFoldDB" id="A0LS19"/>
<dbReference type="EC" id="2.7.1.-" evidence="4"/>
<name>A0LS19_ACIC1</name>